<dbReference type="KEGG" id="cari:FNU76_23465"/>
<gene>
    <name evidence="2" type="ORF">FNU76_23465</name>
</gene>
<evidence type="ECO:0000313" key="2">
    <source>
        <dbReference type="EMBL" id="QDQ29069.1"/>
    </source>
</evidence>
<reference evidence="3" key="1">
    <citation type="submission" date="2019-07" db="EMBL/GenBank/DDBJ databases">
        <title>Chitinimonas sp. nov., isolated from Ny-Alesund, arctica soil.</title>
        <authorList>
            <person name="Xu Q."/>
            <person name="Peng F."/>
        </authorList>
    </citation>
    <scope>NUCLEOTIDE SEQUENCE [LARGE SCALE GENOMIC DNA]</scope>
    <source>
        <strain evidence="3">R3-44</strain>
    </source>
</reference>
<organism evidence="2 3">
    <name type="scientific">Chitinimonas arctica</name>
    <dbReference type="NCBI Taxonomy" id="2594795"/>
    <lineage>
        <taxon>Bacteria</taxon>
        <taxon>Pseudomonadati</taxon>
        <taxon>Pseudomonadota</taxon>
        <taxon>Betaproteobacteria</taxon>
        <taxon>Neisseriales</taxon>
        <taxon>Chitinibacteraceae</taxon>
        <taxon>Chitinimonas</taxon>
    </lineage>
</organism>
<dbReference type="OrthoDB" id="330924at2"/>
<name>A0A516SLQ1_9NEIS</name>
<accession>A0A516SLQ1</accession>
<dbReference type="InterPro" id="IPR009560">
    <property type="entry name" value="DUF1176"/>
</dbReference>
<evidence type="ECO:0000313" key="3">
    <source>
        <dbReference type="Proteomes" id="UP000317550"/>
    </source>
</evidence>
<keyword evidence="3" id="KW-1185">Reference proteome</keyword>
<dbReference type="RefSeq" id="WP_144280451.1">
    <property type="nucleotide sequence ID" value="NZ_CP041730.1"/>
</dbReference>
<dbReference type="AlphaFoldDB" id="A0A516SLQ1"/>
<dbReference type="Pfam" id="PF06674">
    <property type="entry name" value="DUF1176"/>
    <property type="match status" value="1"/>
</dbReference>
<feature type="region of interest" description="Disordered" evidence="1">
    <location>
        <begin position="1"/>
        <end position="20"/>
    </location>
</feature>
<dbReference type="EMBL" id="CP041730">
    <property type="protein sequence ID" value="QDQ29069.1"/>
    <property type="molecule type" value="Genomic_DNA"/>
</dbReference>
<evidence type="ECO:0000256" key="1">
    <source>
        <dbReference type="SAM" id="MobiDB-lite"/>
    </source>
</evidence>
<proteinExistence type="predicted"/>
<sequence length="394" mass="43351">MPDQSKRNAGVTLEKKHPRHVNSDCVHKARFARQRPLPLILLTVAHLASQAAPLPVYREFKDWLVACSNDGACVAKGYEQTKGTAKQYEGSPEMVLEQAPGPQRPDSDDNSRLVLRFQSKHKLALPQLRLNGKALSADGWEIGHHDPTWILSRNSAAARKLLATARRKQLLRLTNRQGRMLANFKVTGLTAALLLIDETQGRLGTTQALLRTGSKSASTIPPGRPLPVLHLAPIGEPEVSVAEAASLLQAVRELEPGCGTSDEGKLESEVAALSLREAIVLLRCGGSDYNADYVGYRAQRQGEPEPTRLALPGLPKLFTPSYRLTNATYNSASRTLNHERPGSRKPDCGEIGNWVFDGRNFVLAYYGRQGHCGGQGWWDWPRLWISTVEPAEAR</sequence>
<protein>
    <submittedName>
        <fullName evidence="2">DUF1176 domain-containing protein</fullName>
    </submittedName>
</protein>
<dbReference type="Proteomes" id="UP000317550">
    <property type="component" value="Chromosome"/>
</dbReference>